<dbReference type="InterPro" id="IPR047664">
    <property type="entry name" value="SWEET"/>
</dbReference>
<evidence type="ECO:0000313" key="14">
    <source>
        <dbReference type="EMBL" id="JAI16698.1"/>
    </source>
</evidence>
<proteinExistence type="evidence at transcript level"/>
<name>A0A0K8TRD9_TABBR</name>
<sequence>LSVYKEELAAFAVIVTTLQFLSGFVVMNDVRKAGSSEKISLIPFLGGLVLTVASLKYGFMINDAATIKVNIIGFMLNVIYVCFFYLYTPNEKKTEVWGKIGLAGLASAACVLYGDYEDPNLVRTRYGTLITVMLISLVASPFLALGHVIRTKSTEALPFPIIASGTAVSLAWTLYGLSIGNSVLIVQNLILLGIAAAQLSLFVIYPSKSPHDGLKKKQ</sequence>
<comment type="subcellular location">
    <subcellularLocation>
        <location evidence="1">Cell membrane</location>
        <topology evidence="1">Multi-pass membrane protein</topology>
    </subcellularLocation>
    <subcellularLocation>
        <location evidence="2">Golgi apparatus membrane</location>
        <topology evidence="2">Multi-pass membrane protein</topology>
    </subcellularLocation>
</comment>
<evidence type="ECO:0000256" key="9">
    <source>
        <dbReference type="ARBA" id="ARBA00022737"/>
    </source>
</evidence>
<organism evidence="14">
    <name type="scientific">Tabanus bromius</name>
    <name type="common">Band-eyed brown horse fly</name>
    <dbReference type="NCBI Taxonomy" id="304241"/>
    <lineage>
        <taxon>Eukaryota</taxon>
        <taxon>Metazoa</taxon>
        <taxon>Ecdysozoa</taxon>
        <taxon>Arthropoda</taxon>
        <taxon>Hexapoda</taxon>
        <taxon>Insecta</taxon>
        <taxon>Pterygota</taxon>
        <taxon>Neoptera</taxon>
        <taxon>Endopterygota</taxon>
        <taxon>Diptera</taxon>
        <taxon>Brachycera</taxon>
        <taxon>Tabanomorpha</taxon>
        <taxon>Tabanoidea</taxon>
        <taxon>Tabanidae</taxon>
        <taxon>Tabanus</taxon>
    </lineage>
</organism>
<keyword evidence="5" id="KW-0813">Transport</keyword>
<feature type="transmembrane region" description="Helical" evidence="13">
    <location>
        <begin position="183"/>
        <end position="205"/>
    </location>
</feature>
<dbReference type="InterPro" id="IPR004316">
    <property type="entry name" value="SWEET_rpt"/>
</dbReference>
<keyword evidence="9" id="KW-0677">Repeat</keyword>
<evidence type="ECO:0000256" key="1">
    <source>
        <dbReference type="ARBA" id="ARBA00004651"/>
    </source>
</evidence>
<evidence type="ECO:0000256" key="12">
    <source>
        <dbReference type="ARBA" id="ARBA00023136"/>
    </source>
</evidence>
<feature type="non-terminal residue" evidence="14">
    <location>
        <position position="1"/>
    </location>
</feature>
<dbReference type="AlphaFoldDB" id="A0A0K8TRD9"/>
<protein>
    <recommendedName>
        <fullName evidence="4">Sugar transporter SWEET1</fullName>
    </recommendedName>
</protein>
<dbReference type="Gene3D" id="1.20.1280.290">
    <property type="match status" value="2"/>
</dbReference>
<reference evidence="14" key="1">
    <citation type="journal article" date="2015" name="Insect Biochem. Mol. Biol.">
        <title>An insight into the sialome of the horse fly, Tabanus bromius.</title>
        <authorList>
            <person name="Ribeiro J.M."/>
            <person name="Kazimirova M."/>
            <person name="Takac P."/>
            <person name="Andersen J.F."/>
            <person name="Francischetti I.M."/>
        </authorList>
    </citation>
    <scope>NUCLEOTIDE SEQUENCE</scope>
</reference>
<dbReference type="PANTHER" id="PTHR10791">
    <property type="entry name" value="RAG1-ACTIVATING PROTEIN 1"/>
    <property type="match status" value="1"/>
</dbReference>
<evidence type="ECO:0000256" key="10">
    <source>
        <dbReference type="ARBA" id="ARBA00022989"/>
    </source>
</evidence>
<accession>A0A0K8TRD9</accession>
<keyword evidence="12 13" id="KW-0472">Membrane</keyword>
<keyword evidence="6" id="KW-1003">Cell membrane</keyword>
<feature type="transmembrane region" description="Helical" evidence="13">
    <location>
        <begin position="65"/>
        <end position="87"/>
    </location>
</feature>
<feature type="transmembrane region" description="Helical" evidence="13">
    <location>
        <begin position="157"/>
        <end position="177"/>
    </location>
</feature>
<dbReference type="GO" id="GO:0000139">
    <property type="term" value="C:Golgi membrane"/>
    <property type="evidence" value="ECO:0007669"/>
    <property type="project" value="UniProtKB-SubCell"/>
</dbReference>
<evidence type="ECO:0000256" key="6">
    <source>
        <dbReference type="ARBA" id="ARBA00022475"/>
    </source>
</evidence>
<keyword evidence="10 13" id="KW-1133">Transmembrane helix</keyword>
<dbReference type="PANTHER" id="PTHR10791:SF5">
    <property type="entry name" value="SUGAR TRANSPORTER SWEET"/>
    <property type="match status" value="1"/>
</dbReference>
<evidence type="ECO:0000256" key="8">
    <source>
        <dbReference type="ARBA" id="ARBA00022692"/>
    </source>
</evidence>
<feature type="transmembrane region" description="Helical" evidence="13">
    <location>
        <begin position="96"/>
        <end position="114"/>
    </location>
</feature>
<keyword evidence="11" id="KW-0333">Golgi apparatus</keyword>
<comment type="similarity">
    <text evidence="3">Belongs to the SWEET sugar transporter family.</text>
</comment>
<dbReference type="FunFam" id="1.20.1280.290:FF:000004">
    <property type="entry name" value="Sugar transporter SWEET"/>
    <property type="match status" value="1"/>
</dbReference>
<evidence type="ECO:0000256" key="7">
    <source>
        <dbReference type="ARBA" id="ARBA00022597"/>
    </source>
</evidence>
<evidence type="ECO:0000256" key="3">
    <source>
        <dbReference type="ARBA" id="ARBA00007809"/>
    </source>
</evidence>
<evidence type="ECO:0000256" key="11">
    <source>
        <dbReference type="ARBA" id="ARBA00023034"/>
    </source>
</evidence>
<feature type="transmembrane region" description="Helical" evidence="13">
    <location>
        <begin position="39"/>
        <end position="59"/>
    </location>
</feature>
<keyword evidence="7 14" id="KW-0762">Sugar transport</keyword>
<evidence type="ECO:0000256" key="4">
    <source>
        <dbReference type="ARBA" id="ARBA00021741"/>
    </source>
</evidence>
<feature type="transmembrane region" description="Helical" evidence="13">
    <location>
        <begin position="6"/>
        <end position="27"/>
    </location>
</feature>
<dbReference type="Pfam" id="PF03083">
    <property type="entry name" value="MtN3_slv"/>
    <property type="match status" value="2"/>
</dbReference>
<dbReference type="EMBL" id="GDAI01000905">
    <property type="protein sequence ID" value="JAI16698.1"/>
    <property type="molecule type" value="mRNA"/>
</dbReference>
<dbReference type="GO" id="GO:0005886">
    <property type="term" value="C:plasma membrane"/>
    <property type="evidence" value="ECO:0007669"/>
    <property type="project" value="UniProtKB-SubCell"/>
</dbReference>
<keyword evidence="8 13" id="KW-0812">Transmembrane</keyword>
<evidence type="ECO:0000256" key="5">
    <source>
        <dbReference type="ARBA" id="ARBA00022448"/>
    </source>
</evidence>
<dbReference type="GO" id="GO:0051119">
    <property type="term" value="F:sugar transmembrane transporter activity"/>
    <property type="evidence" value="ECO:0007669"/>
    <property type="project" value="InterPro"/>
</dbReference>
<feature type="transmembrane region" description="Helical" evidence="13">
    <location>
        <begin position="126"/>
        <end position="145"/>
    </location>
</feature>
<evidence type="ECO:0000256" key="2">
    <source>
        <dbReference type="ARBA" id="ARBA00004653"/>
    </source>
</evidence>
<evidence type="ECO:0000256" key="13">
    <source>
        <dbReference type="SAM" id="Phobius"/>
    </source>
</evidence>